<reference evidence="12 13" key="1">
    <citation type="journal article" date="2025" name="Microbiol. Resour. Announc.">
        <title>Draft genome sequences for Neonectria magnoliae and Neonectria punicea, canker pathogens of Liriodendron tulipifera and Acer saccharum in West Virginia.</title>
        <authorList>
            <person name="Petronek H.M."/>
            <person name="Kasson M.T."/>
            <person name="Metheny A.M."/>
            <person name="Stauder C.M."/>
            <person name="Lovett B."/>
            <person name="Lynch S.C."/>
            <person name="Garnas J.R."/>
            <person name="Kasson L.R."/>
            <person name="Stajich J.E."/>
        </authorList>
    </citation>
    <scope>NUCLEOTIDE SEQUENCE [LARGE SCALE GENOMIC DNA]</scope>
    <source>
        <strain evidence="12 13">NRRL 64651</strain>
    </source>
</reference>
<dbReference type="SUPFAM" id="SSF53474">
    <property type="entry name" value="alpha/beta-Hydrolases"/>
    <property type="match status" value="1"/>
</dbReference>
<proteinExistence type="inferred from homology"/>
<dbReference type="InterPro" id="IPR011118">
    <property type="entry name" value="Tannase/feruloyl_esterase"/>
</dbReference>
<evidence type="ECO:0000256" key="9">
    <source>
        <dbReference type="ARBA" id="ARBA00034075"/>
    </source>
</evidence>
<keyword evidence="13" id="KW-1185">Reference proteome</keyword>
<evidence type="ECO:0000256" key="11">
    <source>
        <dbReference type="SAM" id="MobiDB-lite"/>
    </source>
</evidence>
<keyword evidence="3" id="KW-0119">Carbohydrate metabolism</keyword>
<evidence type="ECO:0000256" key="1">
    <source>
        <dbReference type="ARBA" id="ARBA00006249"/>
    </source>
</evidence>
<evidence type="ECO:0000313" key="13">
    <source>
        <dbReference type="Proteomes" id="UP001498421"/>
    </source>
</evidence>
<dbReference type="PANTHER" id="PTHR33938">
    <property type="entry name" value="FERULOYL ESTERASE B-RELATED"/>
    <property type="match status" value="1"/>
</dbReference>
<dbReference type="Pfam" id="PF07519">
    <property type="entry name" value="Tannase"/>
    <property type="match status" value="1"/>
</dbReference>
<comment type="similarity">
    <text evidence="1 10">Belongs to the tannase family.</text>
</comment>
<keyword evidence="6 10" id="KW-0378">Hydrolase</keyword>
<evidence type="ECO:0000256" key="10">
    <source>
        <dbReference type="RuleBase" id="RU361238"/>
    </source>
</evidence>
<feature type="region of interest" description="Disordered" evidence="11">
    <location>
        <begin position="83"/>
        <end position="104"/>
    </location>
</feature>
<keyword evidence="3" id="KW-0624">Polysaccharide degradation</keyword>
<keyword evidence="2" id="KW-0719">Serine esterase</keyword>
<comment type="catalytic activity">
    <reaction evidence="9">
        <text>feruloyl-polysaccharide + H2O = ferulate + polysaccharide.</text>
        <dbReference type="EC" id="3.1.1.73"/>
    </reaction>
</comment>
<evidence type="ECO:0000256" key="4">
    <source>
        <dbReference type="ARBA" id="ARBA00022723"/>
    </source>
</evidence>
<organism evidence="12 13">
    <name type="scientific">Neonectria magnoliae</name>
    <dbReference type="NCBI Taxonomy" id="2732573"/>
    <lineage>
        <taxon>Eukaryota</taxon>
        <taxon>Fungi</taxon>
        <taxon>Dikarya</taxon>
        <taxon>Ascomycota</taxon>
        <taxon>Pezizomycotina</taxon>
        <taxon>Sordariomycetes</taxon>
        <taxon>Hypocreomycetidae</taxon>
        <taxon>Hypocreales</taxon>
        <taxon>Nectriaceae</taxon>
        <taxon>Neonectria</taxon>
    </lineage>
</organism>
<gene>
    <name evidence="12" type="primary">faeB-1_4</name>
    <name evidence="12" type="ORF">QQZ08_010062</name>
</gene>
<comment type="caution">
    <text evidence="12">The sequence shown here is derived from an EMBL/GenBank/DDBJ whole genome shotgun (WGS) entry which is preliminary data.</text>
</comment>
<dbReference type="EC" id="3.1.1.-" evidence="10"/>
<evidence type="ECO:0000256" key="5">
    <source>
        <dbReference type="ARBA" id="ARBA00022729"/>
    </source>
</evidence>
<dbReference type="Proteomes" id="UP001498421">
    <property type="component" value="Unassembled WGS sequence"/>
</dbReference>
<keyword evidence="5" id="KW-0732">Signal</keyword>
<keyword evidence="7" id="KW-0106">Calcium</keyword>
<keyword evidence="3" id="KW-0858">Xylan degradation</keyword>
<evidence type="ECO:0000256" key="2">
    <source>
        <dbReference type="ARBA" id="ARBA00022487"/>
    </source>
</evidence>
<dbReference type="EMBL" id="JAZAVK010000124">
    <property type="protein sequence ID" value="KAK7421132.1"/>
    <property type="molecule type" value="Genomic_DNA"/>
</dbReference>
<evidence type="ECO:0000256" key="3">
    <source>
        <dbReference type="ARBA" id="ARBA00022651"/>
    </source>
</evidence>
<dbReference type="GO" id="GO:0030600">
    <property type="term" value="F:feruloyl esterase activity"/>
    <property type="evidence" value="ECO:0007669"/>
    <property type="project" value="UniProtKB-EC"/>
</dbReference>
<name>A0ABR1HJG0_9HYPO</name>
<sequence>MAAYPIGLGTLQPFAKAEISTTVPTTLLTTTRQSSTVEESTTSIAEENHFSGGIANYLPHGILNQLARGITSRLTCRLAGYRPSPHLRSRQPQSLRAASHLRASGPNKHGNHLCLSSVCSPRNTSNCDCEPQNCMIDPGCSAKILFQGEDGRDENCDDVNTESLGIANATVWFSEFIEAGTNLTFPDNHPSCSRPSVLVSKDLCRVALRVETSEESHISLEAWLPAKWNKRFLSTGNGGWSGCIQYEDLEYTSSLGFATVGANNGHNGTSGESFLNAPEVVKDFAWRSIHTGVVVGKQITKTFYARNFTKSYYLGCSIGGRQGLKSVQSFPGDFDGVVVGAPALAFNRLNGWSAHFYRLTGTPDSDTFVPVDLWTTIVHDDILRQCDELDGYKDGIIEDVTLCNYRPESLICAPGQNSSSCLTGKQAETVRKVFEPLYGENGTFIYPRMQPGSELAGAAFTLYNGAPFSSDWYKYAVHNDASWDPATVGVEDYALASKLNPGDIETFDGDLSAFRDKGSKLLHYHGQEDGIITSENSPWYYNHVSRTMELPSSELDSFYRLFRISGLAHCSGGSGASFIGQQSQANAGTKPEQNVLMAIVDWVENGKAPDTILGTAIVPGSDSGSNGIGKVAFKRRHCRYPYRNVYSGEGDATDPDTWKCI</sequence>
<evidence type="ECO:0000256" key="7">
    <source>
        <dbReference type="ARBA" id="ARBA00022837"/>
    </source>
</evidence>
<evidence type="ECO:0000256" key="6">
    <source>
        <dbReference type="ARBA" id="ARBA00022801"/>
    </source>
</evidence>
<dbReference type="InterPro" id="IPR029058">
    <property type="entry name" value="AB_hydrolase_fold"/>
</dbReference>
<keyword evidence="4" id="KW-0479">Metal-binding</keyword>
<keyword evidence="8" id="KW-1015">Disulfide bond</keyword>
<accession>A0ABR1HJG0</accession>
<protein>
    <recommendedName>
        <fullName evidence="10">Carboxylic ester hydrolase</fullName>
        <ecNumber evidence="10">3.1.1.-</ecNumber>
    </recommendedName>
</protein>
<evidence type="ECO:0000313" key="12">
    <source>
        <dbReference type="EMBL" id="KAK7421132.1"/>
    </source>
</evidence>
<dbReference type="PANTHER" id="PTHR33938:SF15">
    <property type="entry name" value="FERULOYL ESTERASE B-RELATED"/>
    <property type="match status" value="1"/>
</dbReference>
<evidence type="ECO:0000256" key="8">
    <source>
        <dbReference type="ARBA" id="ARBA00023157"/>
    </source>
</evidence>